<dbReference type="EMBL" id="FOJO01000008">
    <property type="protein sequence ID" value="SFA51000.1"/>
    <property type="molecule type" value="Genomic_DNA"/>
</dbReference>
<evidence type="ECO:0000256" key="1">
    <source>
        <dbReference type="ARBA" id="ARBA00004496"/>
    </source>
</evidence>
<comment type="subcellular location">
    <subcellularLocation>
        <location evidence="1">Cytoplasm</location>
    </subcellularLocation>
</comment>
<keyword evidence="7" id="KW-0418">Kinase</keyword>
<evidence type="ECO:0000256" key="4">
    <source>
        <dbReference type="ARBA" id="ARBA00022597"/>
    </source>
</evidence>
<gene>
    <name evidence="9" type="ORF">SAMN04487972_10839</name>
</gene>
<dbReference type="SUPFAM" id="SSF53062">
    <property type="entry name" value="PTS system fructose IIA component-like"/>
    <property type="match status" value="1"/>
</dbReference>
<keyword evidence="3" id="KW-0963">Cytoplasm</keyword>
<dbReference type="PANTHER" id="PTHR33799">
    <property type="entry name" value="PTS PERMEASE-RELATED-RELATED"/>
    <property type="match status" value="1"/>
</dbReference>
<organism evidence="9 10">
    <name type="scientific">Paracoccus halophilus</name>
    <dbReference type="NCBI Taxonomy" id="376733"/>
    <lineage>
        <taxon>Bacteria</taxon>
        <taxon>Pseudomonadati</taxon>
        <taxon>Pseudomonadota</taxon>
        <taxon>Alphaproteobacteria</taxon>
        <taxon>Rhodobacterales</taxon>
        <taxon>Paracoccaceae</taxon>
        <taxon>Paracoccus</taxon>
    </lineage>
</organism>
<dbReference type="Pfam" id="PF03610">
    <property type="entry name" value="EIIA-man"/>
    <property type="match status" value="1"/>
</dbReference>
<dbReference type="InterPro" id="IPR036662">
    <property type="entry name" value="PTS_EIIA_man-typ_sf"/>
</dbReference>
<evidence type="ECO:0000313" key="10">
    <source>
        <dbReference type="Proteomes" id="UP000182312"/>
    </source>
</evidence>
<sequence>MMVANKAHMQPVPGLDGCAWWKELIGIVIVAHGGLAREYLAAVEHVVGPQTGIRAVAIEENHDRGEKQAEICVAADSVDSGAGVVVVTDLFGGSPSNLSLLACAAHNRSILYGANLPMLVKLAKSRKMPVADAVALAKDAGRKYINSYDVSPADILPIPKRVAS</sequence>
<keyword evidence="2" id="KW-0813">Transport</keyword>
<keyword evidence="6" id="KW-0598">Phosphotransferase system</keyword>
<dbReference type="PANTHER" id="PTHR33799:SF1">
    <property type="entry name" value="PTS SYSTEM MANNOSE-SPECIFIC EIIAB COMPONENT-RELATED"/>
    <property type="match status" value="1"/>
</dbReference>
<dbReference type="Gene3D" id="3.40.50.510">
    <property type="entry name" value="Phosphotransferase system, mannose-type IIA component"/>
    <property type="match status" value="1"/>
</dbReference>
<proteinExistence type="predicted"/>
<dbReference type="InterPro" id="IPR051471">
    <property type="entry name" value="Bacterial_PTS_sugar_comp"/>
</dbReference>
<feature type="domain" description="PTS EIIA type-4" evidence="8">
    <location>
        <begin position="24"/>
        <end position="145"/>
    </location>
</feature>
<evidence type="ECO:0000256" key="7">
    <source>
        <dbReference type="ARBA" id="ARBA00022777"/>
    </source>
</evidence>
<dbReference type="GO" id="GO:0009401">
    <property type="term" value="P:phosphoenolpyruvate-dependent sugar phosphotransferase system"/>
    <property type="evidence" value="ECO:0007669"/>
    <property type="project" value="UniProtKB-KW"/>
</dbReference>
<evidence type="ECO:0000256" key="5">
    <source>
        <dbReference type="ARBA" id="ARBA00022679"/>
    </source>
</evidence>
<accession>A0A1I0TGX4</accession>
<dbReference type="InterPro" id="IPR004701">
    <property type="entry name" value="PTS_EIIA_man-typ"/>
</dbReference>
<evidence type="ECO:0000256" key="2">
    <source>
        <dbReference type="ARBA" id="ARBA00022448"/>
    </source>
</evidence>
<dbReference type="InterPro" id="IPR033887">
    <property type="entry name" value="PTS_IIA_man"/>
</dbReference>
<dbReference type="AlphaFoldDB" id="A0A1I0TGX4"/>
<dbReference type="PROSITE" id="PS51096">
    <property type="entry name" value="PTS_EIIA_TYPE_4"/>
    <property type="match status" value="1"/>
</dbReference>
<keyword evidence="5" id="KW-0808">Transferase</keyword>
<evidence type="ECO:0000259" key="8">
    <source>
        <dbReference type="PROSITE" id="PS51096"/>
    </source>
</evidence>
<dbReference type="GO" id="GO:0016020">
    <property type="term" value="C:membrane"/>
    <property type="evidence" value="ECO:0007669"/>
    <property type="project" value="InterPro"/>
</dbReference>
<evidence type="ECO:0000256" key="3">
    <source>
        <dbReference type="ARBA" id="ARBA00022490"/>
    </source>
</evidence>
<dbReference type="GO" id="GO:0016301">
    <property type="term" value="F:kinase activity"/>
    <property type="evidence" value="ECO:0007669"/>
    <property type="project" value="UniProtKB-KW"/>
</dbReference>
<keyword evidence="4" id="KW-0762">Sugar transport</keyword>
<evidence type="ECO:0000256" key="6">
    <source>
        <dbReference type="ARBA" id="ARBA00022683"/>
    </source>
</evidence>
<dbReference type="GO" id="GO:0005737">
    <property type="term" value="C:cytoplasm"/>
    <property type="evidence" value="ECO:0007669"/>
    <property type="project" value="UniProtKB-SubCell"/>
</dbReference>
<dbReference type="CDD" id="cd00006">
    <property type="entry name" value="PTS_IIA_man"/>
    <property type="match status" value="1"/>
</dbReference>
<protein>
    <submittedName>
        <fullName evidence="9">PTS system, mannose-specific IIA component</fullName>
    </submittedName>
</protein>
<name>A0A1I0TGX4_9RHOB</name>
<dbReference type="Proteomes" id="UP000182312">
    <property type="component" value="Unassembled WGS sequence"/>
</dbReference>
<evidence type="ECO:0000313" key="9">
    <source>
        <dbReference type="EMBL" id="SFA51000.1"/>
    </source>
</evidence>
<reference evidence="9 10" key="1">
    <citation type="submission" date="2016-10" db="EMBL/GenBank/DDBJ databases">
        <authorList>
            <person name="de Groot N.N."/>
        </authorList>
    </citation>
    <scope>NUCLEOTIDE SEQUENCE [LARGE SCALE GENOMIC DNA]</scope>
    <source>
        <strain evidence="9 10">CGMCC 1.6117</strain>
    </source>
</reference>